<evidence type="ECO:0000313" key="11">
    <source>
        <dbReference type="EMBL" id="GIZ49828.1"/>
    </source>
</evidence>
<feature type="transmembrane region" description="Helical" evidence="9">
    <location>
        <begin position="370"/>
        <end position="392"/>
    </location>
</feature>
<dbReference type="RefSeq" id="XP_044664315.1">
    <property type="nucleotide sequence ID" value="XM_044808380.1"/>
</dbReference>
<protein>
    <recommendedName>
        <fullName evidence="10">Xylanolytic transcriptional activator regulatory domain-containing protein</fullName>
    </recommendedName>
</protein>
<dbReference type="GO" id="GO:0003677">
    <property type="term" value="F:DNA binding"/>
    <property type="evidence" value="ECO:0007669"/>
    <property type="project" value="InterPro"/>
</dbReference>
<dbReference type="GO" id="GO:0022857">
    <property type="term" value="F:transmembrane transporter activity"/>
    <property type="evidence" value="ECO:0007669"/>
    <property type="project" value="InterPro"/>
</dbReference>
<comment type="similarity">
    <text evidence="7">Belongs to the major facilitator superfamily. Allantoate permease family.</text>
</comment>
<name>A0A9P3L2C1_9PEZI</name>
<evidence type="ECO:0000256" key="6">
    <source>
        <dbReference type="ARBA" id="ARBA00023242"/>
    </source>
</evidence>
<dbReference type="InterPro" id="IPR011701">
    <property type="entry name" value="MFS"/>
</dbReference>
<evidence type="ECO:0000256" key="7">
    <source>
        <dbReference type="ARBA" id="ARBA00037968"/>
    </source>
</evidence>
<evidence type="ECO:0000256" key="5">
    <source>
        <dbReference type="ARBA" id="ARBA00023136"/>
    </source>
</evidence>
<feature type="compositionally biased region" description="Low complexity" evidence="8">
    <location>
        <begin position="22"/>
        <end position="31"/>
    </location>
</feature>
<dbReference type="Proteomes" id="UP000825890">
    <property type="component" value="Unassembled WGS sequence"/>
</dbReference>
<feature type="transmembrane region" description="Helical" evidence="9">
    <location>
        <begin position="303"/>
        <end position="320"/>
    </location>
</feature>
<dbReference type="Gene3D" id="1.20.1250.20">
    <property type="entry name" value="MFS general substrate transporter like domains"/>
    <property type="match status" value="2"/>
</dbReference>
<evidence type="ECO:0000256" key="8">
    <source>
        <dbReference type="SAM" id="MobiDB-lite"/>
    </source>
</evidence>
<dbReference type="GO" id="GO:0016020">
    <property type="term" value="C:membrane"/>
    <property type="evidence" value="ECO:0007669"/>
    <property type="project" value="UniProtKB-SubCell"/>
</dbReference>
<keyword evidence="2" id="KW-0813">Transport</keyword>
<feature type="region of interest" description="Disordered" evidence="8">
    <location>
        <begin position="1"/>
        <end position="43"/>
    </location>
</feature>
<keyword evidence="12" id="KW-1185">Reference proteome</keyword>
<dbReference type="EMBL" id="BOLY01000009">
    <property type="protein sequence ID" value="GIZ49828.1"/>
    <property type="molecule type" value="Genomic_DNA"/>
</dbReference>
<evidence type="ECO:0000313" key="12">
    <source>
        <dbReference type="Proteomes" id="UP000825890"/>
    </source>
</evidence>
<feature type="transmembrane region" description="Helical" evidence="9">
    <location>
        <begin position="200"/>
        <end position="222"/>
    </location>
</feature>
<evidence type="ECO:0000256" key="1">
    <source>
        <dbReference type="ARBA" id="ARBA00004141"/>
    </source>
</evidence>
<dbReference type="FunFam" id="1.20.1250.20:FF:000065">
    <property type="entry name" value="Putative MFS pantothenate transporter"/>
    <property type="match status" value="1"/>
</dbReference>
<feature type="transmembrane region" description="Helical" evidence="9">
    <location>
        <begin position="234"/>
        <end position="256"/>
    </location>
</feature>
<feature type="transmembrane region" description="Helical" evidence="9">
    <location>
        <begin position="165"/>
        <end position="188"/>
    </location>
</feature>
<accession>A0A9P3L2C1</accession>
<comment type="subcellular location">
    <subcellularLocation>
        <location evidence="1">Membrane</location>
        <topology evidence="1">Multi-pass membrane protein</topology>
    </subcellularLocation>
</comment>
<sequence>MAPTTPEKANYTVEAKTELQQSSSEISSPTSDETQSPNSPSGKPKVPWYAYIWDYEPNRSKEESAFLHRLDTSVLIILSLGYFIKNLDQTNIANAYVSGMKEDLRMNQNQINYVDVAWTTGYVVGQIPSQIILTKVRPSIWIPSCEMVWTILTFCLAAAKTSEHVIAIRFFVGLFESIFYPAAHMILGSWYKPSELAKRACIFHASSAIASMFSGYLQAGVYKGLNGTHGLAGWQWLFIMDGVISAPIAIAGLFLIPDLPENSRAFYLRKDQIVLARKRMESIGRAPRTKLGWSAWKRIFGRWHVYLLTILYIIFINTGPSSSINPFSLWLKESGYSVELINIIPTAQSAVQAVATVVIAIFSDYWRQRAAWMSVSTFFGLLYSIILAIWAVPSGLKWFAFFIYRMSVPYGPISMSWANEICGADAEERSIVLGLMNSFGYAFNAWLPLLTYPQVDAPIFRKGFIWSTSRRQENQALRDEVIHLRRLLEQSRADIDPNSRTLSTSSAASSRQFFDLLGEVVQPASLTRSASPSYHETVRATIPYTQSALEFELMCKHPNAYHILEPHGPSEPVANALLTFAESPFRARVRSTINQISQPPGLQQRNALCDVGLRDLQISYWTVVPVSNDTAASIISLYLENMHPVLGTFDADLFLGDLLNHKLRFCSPFLVNAVLYFGCQAYTFFDSTAAGLAWQLYDEANKLWEADKSTDSILHVAALVNMAYAGSSNGHDKDGMKYLKLARKMADRLGLEDGDPDAALDVSETNPVSDDIRSRAHIAWGYFIFTCGYAFYYDHPPTKSTSSLPIPGSPGFKLPSYMGSTINHICKFWLLGREIVILYAGASNSIAERVPLAAMESKYQQLLALAENFATKSPQGARVPHHTAILHVWYHTAIVTLMRPWSGKNVVLRTFDSTGSHPESISAASLRQLKRLIIEIRLYYSQATYNIQWHPGLLFIANAVLANSANDPEWQFYFMACLYGYGVLSTAYPDASLCFKGLLALAVESGKMPASRARFLAQELSRHGEQHDPTKSYSGIQMNLDVGELKERPGTVEELASRLESTVLAETDDAEVEDDALFDDLINFG</sequence>
<proteinExistence type="inferred from homology"/>
<dbReference type="AlphaFoldDB" id="A0A9P3L2C1"/>
<comment type="caution">
    <text evidence="11">The sequence shown here is derived from an EMBL/GenBank/DDBJ whole genome shotgun (WGS) entry which is preliminary data.</text>
</comment>
<dbReference type="PANTHER" id="PTHR43791">
    <property type="entry name" value="PERMEASE-RELATED"/>
    <property type="match status" value="1"/>
</dbReference>
<organism evidence="11 12">
    <name type="scientific">Cercospora kikuchii</name>
    <dbReference type="NCBI Taxonomy" id="84275"/>
    <lineage>
        <taxon>Eukaryota</taxon>
        <taxon>Fungi</taxon>
        <taxon>Dikarya</taxon>
        <taxon>Ascomycota</taxon>
        <taxon>Pezizomycotina</taxon>
        <taxon>Dothideomycetes</taxon>
        <taxon>Dothideomycetidae</taxon>
        <taxon>Mycosphaerellales</taxon>
        <taxon>Mycosphaerellaceae</taxon>
        <taxon>Cercospora</taxon>
    </lineage>
</organism>
<reference evidence="11 12" key="1">
    <citation type="submission" date="2021-01" db="EMBL/GenBank/DDBJ databases">
        <title>Cercospora kikuchii MAFF 305040 whole genome shotgun sequence.</title>
        <authorList>
            <person name="Kashiwa T."/>
            <person name="Suzuki T."/>
        </authorList>
    </citation>
    <scope>NUCLEOTIDE SEQUENCE [LARGE SCALE GENOMIC DNA]</scope>
    <source>
        <strain evidence="11 12">MAFF 305040</strain>
    </source>
</reference>
<dbReference type="InterPro" id="IPR036259">
    <property type="entry name" value="MFS_trans_sf"/>
</dbReference>
<dbReference type="PANTHER" id="PTHR43791:SF39">
    <property type="entry name" value="TRANSPORTER LIZ1_SEO1, PUTATIVE (AFU_ORTHOLOGUE AFUA_3G00980)-RELATED"/>
    <property type="match status" value="1"/>
</dbReference>
<dbReference type="SUPFAM" id="SSF103473">
    <property type="entry name" value="MFS general substrate transporter"/>
    <property type="match status" value="1"/>
</dbReference>
<keyword evidence="6" id="KW-0539">Nucleus</keyword>
<feature type="domain" description="Xylanolytic transcriptional activator regulatory" evidence="10">
    <location>
        <begin position="635"/>
        <end position="807"/>
    </location>
</feature>
<evidence type="ECO:0000256" key="4">
    <source>
        <dbReference type="ARBA" id="ARBA00022989"/>
    </source>
</evidence>
<gene>
    <name evidence="11" type="ORF">CKM354_001285200</name>
</gene>
<evidence type="ECO:0000259" key="10">
    <source>
        <dbReference type="Pfam" id="PF04082"/>
    </source>
</evidence>
<dbReference type="OrthoDB" id="10261408at2759"/>
<dbReference type="GeneID" id="68298427"/>
<dbReference type="GO" id="GO:0006351">
    <property type="term" value="P:DNA-templated transcription"/>
    <property type="evidence" value="ECO:0007669"/>
    <property type="project" value="InterPro"/>
</dbReference>
<feature type="compositionally biased region" description="Polar residues" evidence="8">
    <location>
        <begin position="32"/>
        <end position="41"/>
    </location>
</feature>
<dbReference type="Pfam" id="PF07690">
    <property type="entry name" value="MFS_1"/>
    <property type="match status" value="1"/>
</dbReference>
<evidence type="ECO:0000256" key="9">
    <source>
        <dbReference type="SAM" id="Phobius"/>
    </source>
</evidence>
<evidence type="ECO:0000256" key="2">
    <source>
        <dbReference type="ARBA" id="ARBA00022448"/>
    </source>
</evidence>
<keyword evidence="3 9" id="KW-0812">Transmembrane</keyword>
<evidence type="ECO:0000256" key="3">
    <source>
        <dbReference type="ARBA" id="ARBA00022692"/>
    </source>
</evidence>
<dbReference type="CDD" id="cd12148">
    <property type="entry name" value="fungal_TF_MHR"/>
    <property type="match status" value="1"/>
</dbReference>
<feature type="transmembrane region" description="Helical" evidence="9">
    <location>
        <begin position="340"/>
        <end position="363"/>
    </location>
</feature>
<keyword evidence="5 9" id="KW-0472">Membrane</keyword>
<dbReference type="GO" id="GO:0008270">
    <property type="term" value="F:zinc ion binding"/>
    <property type="evidence" value="ECO:0007669"/>
    <property type="project" value="InterPro"/>
</dbReference>
<dbReference type="InterPro" id="IPR007219">
    <property type="entry name" value="XnlR_reg_dom"/>
</dbReference>
<dbReference type="Pfam" id="PF04082">
    <property type="entry name" value="Fungal_trans"/>
    <property type="match status" value="1"/>
</dbReference>
<keyword evidence="4 9" id="KW-1133">Transmembrane helix</keyword>